<dbReference type="OrthoDB" id="244370at2759"/>
<dbReference type="AlphaFoldDB" id="A0A061ITA4"/>
<dbReference type="EMBL" id="AUPL01006095">
    <property type="protein sequence ID" value="ESL06233.1"/>
    <property type="molecule type" value="Genomic_DNA"/>
</dbReference>
<dbReference type="Proteomes" id="UP000031737">
    <property type="component" value="Unassembled WGS sequence"/>
</dbReference>
<evidence type="ECO:0000313" key="2">
    <source>
        <dbReference type="EMBL" id="ESL06233.1"/>
    </source>
</evidence>
<organism evidence="2 3">
    <name type="scientific">Trypanosoma rangeli SC58</name>
    <dbReference type="NCBI Taxonomy" id="429131"/>
    <lineage>
        <taxon>Eukaryota</taxon>
        <taxon>Discoba</taxon>
        <taxon>Euglenozoa</taxon>
        <taxon>Kinetoplastea</taxon>
        <taxon>Metakinetoplastina</taxon>
        <taxon>Trypanosomatida</taxon>
        <taxon>Trypanosomatidae</taxon>
        <taxon>Trypanosoma</taxon>
        <taxon>Herpetosoma</taxon>
    </lineage>
</organism>
<keyword evidence="3" id="KW-1185">Reference proteome</keyword>
<gene>
    <name evidence="2" type="ORF">TRSC58_06095</name>
</gene>
<sequence>MVLGKGPPFRLTLHLCVADVKATLATPVSITATVADNELQHCLEFCVPSGPEVEVLEITNVEFLFQTKMPKRNLRKSCRTDLSGSLQGYLFMQLLDHEAHPSGHPFAIVCCDTEMGNGIYSRVKLPLPGGQLVRFYLVERKKQDEGKIGINSQIVGVRFTGMLRLSSGRAEVKSAETRKQIQALTETSLTFRADSCGKNMLTSTGSRYSPSSHCRGETSATGGLQGDEGQLTPTESVNKDADEEPPNLIHAFVSGGDYES</sequence>
<reference evidence="2 3" key="1">
    <citation type="submission" date="2013-07" db="EMBL/GenBank/DDBJ databases">
        <authorList>
            <person name="Stoco P.H."/>
            <person name="Wagner G."/>
            <person name="Gerber A."/>
            <person name="Zaha A."/>
            <person name="Thompson C."/>
            <person name="Bartholomeu D.C."/>
            <person name="Luckemeyer D.D."/>
            <person name="Bahia D."/>
            <person name="Loreto E."/>
            <person name="Prestes E.B."/>
            <person name="Lima F.M."/>
            <person name="Rodrigues-Luiz G."/>
            <person name="Vallejo G.A."/>
            <person name="Filho J.F."/>
            <person name="Monteiro K.M."/>
            <person name="Tyler K.M."/>
            <person name="de Almeida L.G."/>
            <person name="Ortiz M.F."/>
            <person name="Siervo M.A."/>
            <person name="de Moraes M.H."/>
            <person name="Cunha O.L."/>
            <person name="Mendonca-Neto R."/>
            <person name="Silva R."/>
            <person name="Teixeira S.M."/>
            <person name="Murta S.M."/>
            <person name="Sincero T.C."/>
            <person name="Mendes T.A."/>
            <person name="Urmenyi T.P."/>
            <person name="Silva V.G."/>
            <person name="da Rocha W.D."/>
            <person name="Andersson B."/>
            <person name="Romanha A.J."/>
            <person name="Steindel M."/>
            <person name="de Vasconcelos A.T."/>
            <person name="Grisard E.C."/>
        </authorList>
    </citation>
    <scope>NUCLEOTIDE SEQUENCE [LARGE SCALE GENOMIC DNA]</scope>
    <source>
        <strain evidence="2 3">SC58</strain>
    </source>
</reference>
<feature type="region of interest" description="Disordered" evidence="1">
    <location>
        <begin position="202"/>
        <end position="260"/>
    </location>
</feature>
<feature type="compositionally biased region" description="Polar residues" evidence="1">
    <location>
        <begin position="202"/>
        <end position="222"/>
    </location>
</feature>
<evidence type="ECO:0000313" key="3">
    <source>
        <dbReference type="Proteomes" id="UP000031737"/>
    </source>
</evidence>
<protein>
    <submittedName>
        <fullName evidence="2">Uncharacterized protein</fullName>
    </submittedName>
</protein>
<accession>A0A061ITA4</accession>
<proteinExistence type="predicted"/>
<name>A0A061ITA4_TRYRA</name>
<dbReference type="VEuPathDB" id="TriTrypDB:TRSC58_06095"/>
<comment type="caution">
    <text evidence="2">The sequence shown here is derived from an EMBL/GenBank/DDBJ whole genome shotgun (WGS) entry which is preliminary data.</text>
</comment>
<evidence type="ECO:0000256" key="1">
    <source>
        <dbReference type="SAM" id="MobiDB-lite"/>
    </source>
</evidence>